<protein>
    <submittedName>
        <fullName evidence="1">Uncharacterized protein</fullName>
    </submittedName>
</protein>
<dbReference type="Proteomes" id="UP000294830">
    <property type="component" value="Unassembled WGS sequence"/>
</dbReference>
<dbReference type="EMBL" id="SLWB01000009">
    <property type="protein sequence ID" value="TCN66372.1"/>
    <property type="molecule type" value="Genomic_DNA"/>
</dbReference>
<sequence length="147" mass="16525">TVALYPSPIVFRKYNSQSTIGPLFFGHANIRGMMVSKKEYYVARYAYHENAPLLRICSGAGLKVLLIRDTFVLILFGQPLAAEGCTLCSKVLMDQKPQTRKTPSVNSESQSLSVSVFCFLFSPSFDVQLSKHWEVLCEPTCLTLLYF</sequence>
<gene>
    <name evidence="1" type="ORF">CLV25_1091</name>
</gene>
<dbReference type="AlphaFoldDB" id="A0A4R2EH31"/>
<evidence type="ECO:0000313" key="1">
    <source>
        <dbReference type="EMBL" id="TCN66372.1"/>
    </source>
</evidence>
<name>A0A4R2EH31_9BACT</name>
<feature type="non-terminal residue" evidence="1">
    <location>
        <position position="1"/>
    </location>
</feature>
<organism evidence="1 2">
    <name type="scientific">Acetobacteroides hydrogenigenes</name>
    <dbReference type="NCBI Taxonomy" id="979970"/>
    <lineage>
        <taxon>Bacteria</taxon>
        <taxon>Pseudomonadati</taxon>
        <taxon>Bacteroidota</taxon>
        <taxon>Bacteroidia</taxon>
        <taxon>Bacteroidales</taxon>
        <taxon>Rikenellaceae</taxon>
        <taxon>Acetobacteroides</taxon>
    </lineage>
</organism>
<keyword evidence="2" id="KW-1185">Reference proteome</keyword>
<comment type="caution">
    <text evidence="1">The sequence shown here is derived from an EMBL/GenBank/DDBJ whole genome shotgun (WGS) entry which is preliminary data.</text>
</comment>
<accession>A0A4R2EH31</accession>
<evidence type="ECO:0000313" key="2">
    <source>
        <dbReference type="Proteomes" id="UP000294830"/>
    </source>
</evidence>
<proteinExistence type="predicted"/>
<reference evidence="1 2" key="1">
    <citation type="submission" date="2019-03" db="EMBL/GenBank/DDBJ databases">
        <title>Genomic Encyclopedia of Archaeal and Bacterial Type Strains, Phase II (KMG-II): from individual species to whole genera.</title>
        <authorList>
            <person name="Goeker M."/>
        </authorList>
    </citation>
    <scope>NUCLEOTIDE SEQUENCE [LARGE SCALE GENOMIC DNA]</scope>
    <source>
        <strain evidence="1 2">RL-C</strain>
    </source>
</reference>